<dbReference type="Gene3D" id="3.30.60.20">
    <property type="match status" value="1"/>
</dbReference>
<accession>A0AAD8C0M2</accession>
<evidence type="ECO:0000313" key="4">
    <source>
        <dbReference type="EMBL" id="KAK0064301.1"/>
    </source>
</evidence>
<evidence type="ECO:0000256" key="2">
    <source>
        <dbReference type="ARBA" id="ARBA00022833"/>
    </source>
</evidence>
<reference evidence="4" key="2">
    <citation type="submission" date="2023-04" db="EMBL/GenBank/DDBJ databases">
        <authorList>
            <person name="Bu L."/>
            <person name="Lu L."/>
            <person name="Laidemitt M.R."/>
            <person name="Zhang S.M."/>
            <person name="Mutuku M."/>
            <person name="Mkoji G."/>
            <person name="Steinauer M."/>
            <person name="Loker E.S."/>
        </authorList>
    </citation>
    <scope>NUCLEOTIDE SEQUENCE</scope>
    <source>
        <strain evidence="4">KasaAsao</strain>
        <tissue evidence="4">Whole Snail</tissue>
    </source>
</reference>
<evidence type="ECO:0000256" key="1">
    <source>
        <dbReference type="ARBA" id="ARBA00022723"/>
    </source>
</evidence>
<dbReference type="SUPFAM" id="SSF57889">
    <property type="entry name" value="Cysteine-rich domain"/>
    <property type="match status" value="1"/>
</dbReference>
<keyword evidence="1" id="KW-0479">Metal-binding</keyword>
<comment type="caution">
    <text evidence="4">The sequence shown here is derived from an EMBL/GenBank/DDBJ whole genome shotgun (WGS) entry which is preliminary data.</text>
</comment>
<dbReference type="Pfam" id="PF00130">
    <property type="entry name" value="C1_1"/>
    <property type="match status" value="1"/>
</dbReference>
<sequence length="125" mass="14138">MASEYVQDLAFRQISKAIMATANTVGSTIAGNDGAESSILGVMRRKWEKVQDVIQGIAAPLKRRSMYDELPEPVWTNEQIEMSHILQKGIGHNFLPCHLSNPTWCDYCGDFIWGLYKQCLRCQSE</sequence>
<keyword evidence="5" id="KW-1185">Reference proteome</keyword>
<feature type="domain" description="Phorbol-ester/DAG-type" evidence="3">
    <location>
        <begin position="91"/>
        <end position="125"/>
    </location>
</feature>
<dbReference type="PROSITE" id="PS50081">
    <property type="entry name" value="ZF_DAG_PE_2"/>
    <property type="match status" value="1"/>
</dbReference>
<dbReference type="AlphaFoldDB" id="A0AAD8C0M2"/>
<evidence type="ECO:0000259" key="3">
    <source>
        <dbReference type="PROSITE" id="PS50081"/>
    </source>
</evidence>
<reference evidence="4" key="1">
    <citation type="journal article" date="2023" name="PLoS Negl. Trop. Dis.">
        <title>A genome sequence for Biomphalaria pfeifferi, the major vector snail for the human-infecting parasite Schistosoma mansoni.</title>
        <authorList>
            <person name="Bu L."/>
            <person name="Lu L."/>
            <person name="Laidemitt M.R."/>
            <person name="Zhang S.M."/>
            <person name="Mutuku M."/>
            <person name="Mkoji G."/>
            <person name="Steinauer M."/>
            <person name="Loker E.S."/>
        </authorList>
    </citation>
    <scope>NUCLEOTIDE SEQUENCE</scope>
    <source>
        <strain evidence="4">KasaAsao</strain>
    </source>
</reference>
<dbReference type="EMBL" id="JASAOG010000018">
    <property type="protein sequence ID" value="KAK0064301.1"/>
    <property type="molecule type" value="Genomic_DNA"/>
</dbReference>
<protein>
    <submittedName>
        <fullName evidence="4">Ras association domain-containing protein 5-like isoform X2</fullName>
    </submittedName>
</protein>
<name>A0AAD8C0M2_BIOPF</name>
<dbReference type="GO" id="GO:0046872">
    <property type="term" value="F:metal ion binding"/>
    <property type="evidence" value="ECO:0007669"/>
    <property type="project" value="UniProtKB-KW"/>
</dbReference>
<dbReference type="InterPro" id="IPR046349">
    <property type="entry name" value="C1-like_sf"/>
</dbReference>
<organism evidence="4 5">
    <name type="scientific">Biomphalaria pfeifferi</name>
    <name type="common">Bloodfluke planorb</name>
    <name type="synonym">Freshwater snail</name>
    <dbReference type="NCBI Taxonomy" id="112525"/>
    <lineage>
        <taxon>Eukaryota</taxon>
        <taxon>Metazoa</taxon>
        <taxon>Spiralia</taxon>
        <taxon>Lophotrochozoa</taxon>
        <taxon>Mollusca</taxon>
        <taxon>Gastropoda</taxon>
        <taxon>Heterobranchia</taxon>
        <taxon>Euthyneura</taxon>
        <taxon>Panpulmonata</taxon>
        <taxon>Hygrophila</taxon>
        <taxon>Lymnaeoidea</taxon>
        <taxon>Planorbidae</taxon>
        <taxon>Biomphalaria</taxon>
    </lineage>
</organism>
<proteinExistence type="predicted"/>
<evidence type="ECO:0000313" key="5">
    <source>
        <dbReference type="Proteomes" id="UP001233172"/>
    </source>
</evidence>
<keyword evidence="2" id="KW-0862">Zinc</keyword>
<dbReference type="Proteomes" id="UP001233172">
    <property type="component" value="Unassembled WGS sequence"/>
</dbReference>
<gene>
    <name evidence="4" type="ORF">Bpfe_006486</name>
</gene>
<dbReference type="InterPro" id="IPR002219">
    <property type="entry name" value="PKC_DAG/PE"/>
</dbReference>